<name>A0A0E9SX42_ANGAN</name>
<dbReference type="EMBL" id="GBXM01062721">
    <property type="protein sequence ID" value="JAH45856.1"/>
    <property type="molecule type" value="Transcribed_RNA"/>
</dbReference>
<accession>A0A0E9SX42</accession>
<proteinExistence type="predicted"/>
<dbReference type="AlphaFoldDB" id="A0A0E9SX42"/>
<evidence type="ECO:0000313" key="1">
    <source>
        <dbReference type="EMBL" id="JAH45856.1"/>
    </source>
</evidence>
<reference evidence="1" key="1">
    <citation type="submission" date="2014-11" db="EMBL/GenBank/DDBJ databases">
        <authorList>
            <person name="Amaro Gonzalez C."/>
        </authorList>
    </citation>
    <scope>NUCLEOTIDE SEQUENCE</scope>
</reference>
<sequence length="29" mass="3464">MYRTSSERTPREFNVLSPIKPLTELTQRL</sequence>
<reference evidence="1" key="2">
    <citation type="journal article" date="2015" name="Fish Shellfish Immunol.">
        <title>Early steps in the European eel (Anguilla anguilla)-Vibrio vulnificus interaction in the gills: Role of the RtxA13 toxin.</title>
        <authorList>
            <person name="Callol A."/>
            <person name="Pajuelo D."/>
            <person name="Ebbesson L."/>
            <person name="Teles M."/>
            <person name="MacKenzie S."/>
            <person name="Amaro C."/>
        </authorList>
    </citation>
    <scope>NUCLEOTIDE SEQUENCE</scope>
</reference>
<organism evidence="1">
    <name type="scientific">Anguilla anguilla</name>
    <name type="common">European freshwater eel</name>
    <name type="synonym">Muraena anguilla</name>
    <dbReference type="NCBI Taxonomy" id="7936"/>
    <lineage>
        <taxon>Eukaryota</taxon>
        <taxon>Metazoa</taxon>
        <taxon>Chordata</taxon>
        <taxon>Craniata</taxon>
        <taxon>Vertebrata</taxon>
        <taxon>Euteleostomi</taxon>
        <taxon>Actinopterygii</taxon>
        <taxon>Neopterygii</taxon>
        <taxon>Teleostei</taxon>
        <taxon>Anguilliformes</taxon>
        <taxon>Anguillidae</taxon>
        <taxon>Anguilla</taxon>
    </lineage>
</organism>
<protein>
    <submittedName>
        <fullName evidence="1">Uncharacterized protein</fullName>
    </submittedName>
</protein>